<proteinExistence type="predicted"/>
<keyword evidence="5 7" id="KW-0802">TPR repeat</keyword>
<keyword evidence="9" id="KW-1185">Reference proteome</keyword>
<evidence type="ECO:0000256" key="5">
    <source>
        <dbReference type="ARBA" id="ARBA00022803"/>
    </source>
</evidence>
<dbReference type="Proteomes" id="UP000697127">
    <property type="component" value="Unassembled WGS sequence"/>
</dbReference>
<keyword evidence="1" id="KW-0132">Cell division</keyword>
<dbReference type="Pfam" id="PF13181">
    <property type="entry name" value="TPR_8"/>
    <property type="match status" value="3"/>
</dbReference>
<feature type="repeat" description="TPR" evidence="7">
    <location>
        <begin position="467"/>
        <end position="500"/>
    </location>
</feature>
<evidence type="ECO:0000256" key="2">
    <source>
        <dbReference type="ARBA" id="ARBA00022737"/>
    </source>
</evidence>
<dbReference type="EMBL" id="PUHW01000216">
    <property type="protein sequence ID" value="KAG0687787.1"/>
    <property type="molecule type" value="Genomic_DNA"/>
</dbReference>
<sequence>MTLSLATLETSLWRHDALLQHHYKTAIYIGDKVLSLTNDPNDAFWLAQVHYSSSNYQIARNLLLGPKFEASVGCRYLAGLCLIKLEKLDEALDVIGEVNPFRKDHSIRNPDGGIKLEASMCYLRGLIYAKQNNFERAKDCYKEAVLVDVKCFEAFDELVSNHLLTPDEEWDLLKCLNFDDADNNNELVKMLYTTYINKYKNLSIYEDAKQRLIDEYDLSDNIDILLSQAELYFIRGRFQDCLDLCTKVIERDELNIAALTKYLSCLFELGGKNKLFLMAHKLAENYPNHYITWVAIGTYYFSIRQISEARLFYSKASIINRNLCSAWIGFAHTFAADGEHEQAISAYATASRLFPGTHLPNLFLGMQYLQMNNYTLASEYLNYSYTICPSDPLLLNEIGVLNYHKNELQKAEIYLRRALVASKSLEYGSKVWCSIHCNLAQVYRKMSLYNKAISHFNEVLKISKQDVNIYSTLGLIHLKLGRITNAVEYLHTALSIQPNDPMATDLLDKALDLNIRIANKKFLTESLSSPPPPKKTSYGNNFSDVLKSLGNSKRESKKLNSLNRNNSYIDEIDDDDEIMDIESE</sequence>
<evidence type="ECO:0000313" key="9">
    <source>
        <dbReference type="Proteomes" id="UP000697127"/>
    </source>
</evidence>
<dbReference type="InterPro" id="IPR019734">
    <property type="entry name" value="TPR_rpt"/>
</dbReference>
<dbReference type="GO" id="GO:0051301">
    <property type="term" value="P:cell division"/>
    <property type="evidence" value="ECO:0007669"/>
    <property type="project" value="UniProtKB-KW"/>
</dbReference>
<dbReference type="PANTHER" id="PTHR12558:SF9">
    <property type="entry name" value="CELL DIVISION CYCLE PROTEIN 16 HOMOLOG"/>
    <property type="match status" value="1"/>
</dbReference>
<dbReference type="AlphaFoldDB" id="A0A9P6WKK0"/>
<gene>
    <name evidence="8" type="primary">CDC16</name>
    <name evidence="8" type="ORF">C6P40_001864</name>
</gene>
<evidence type="ECO:0000313" key="8">
    <source>
        <dbReference type="EMBL" id="KAG0687787.1"/>
    </source>
</evidence>
<evidence type="ECO:0000256" key="1">
    <source>
        <dbReference type="ARBA" id="ARBA00022618"/>
    </source>
</evidence>
<comment type="caution">
    <text evidence="8">The sequence shown here is derived from an EMBL/GenBank/DDBJ whole genome shotgun (WGS) entry which is preliminary data.</text>
</comment>
<dbReference type="GO" id="GO:0005737">
    <property type="term" value="C:cytoplasm"/>
    <property type="evidence" value="ECO:0007669"/>
    <property type="project" value="TreeGrafter"/>
</dbReference>
<dbReference type="GO" id="GO:0045842">
    <property type="term" value="P:positive regulation of mitotic metaphase/anaphase transition"/>
    <property type="evidence" value="ECO:0007669"/>
    <property type="project" value="TreeGrafter"/>
</dbReference>
<dbReference type="Gene3D" id="1.25.40.10">
    <property type="entry name" value="Tetratricopeptide repeat domain"/>
    <property type="match status" value="1"/>
</dbReference>
<dbReference type="InterPro" id="IPR011990">
    <property type="entry name" value="TPR-like_helical_dom_sf"/>
</dbReference>
<dbReference type="GO" id="GO:0016567">
    <property type="term" value="P:protein ubiquitination"/>
    <property type="evidence" value="ECO:0007669"/>
    <property type="project" value="TreeGrafter"/>
</dbReference>
<keyword evidence="4" id="KW-0833">Ubl conjugation pathway</keyword>
<dbReference type="SMART" id="SM00028">
    <property type="entry name" value="TPR"/>
    <property type="match status" value="9"/>
</dbReference>
<reference evidence="8" key="1">
    <citation type="submission" date="2020-11" db="EMBL/GenBank/DDBJ databases">
        <title>Kefir isolates.</title>
        <authorList>
            <person name="Marcisauskas S."/>
            <person name="Kim Y."/>
            <person name="Blasche S."/>
        </authorList>
    </citation>
    <scope>NUCLEOTIDE SEQUENCE</scope>
    <source>
        <strain evidence="8">Olga-1</strain>
    </source>
</reference>
<evidence type="ECO:0000256" key="6">
    <source>
        <dbReference type="ARBA" id="ARBA00023306"/>
    </source>
</evidence>
<dbReference type="PROSITE" id="PS50005">
    <property type="entry name" value="TPR"/>
    <property type="match status" value="2"/>
</dbReference>
<organism evidence="8 9">
    <name type="scientific">Pichia californica</name>
    <dbReference type="NCBI Taxonomy" id="460514"/>
    <lineage>
        <taxon>Eukaryota</taxon>
        <taxon>Fungi</taxon>
        <taxon>Dikarya</taxon>
        <taxon>Ascomycota</taxon>
        <taxon>Saccharomycotina</taxon>
        <taxon>Pichiomycetes</taxon>
        <taxon>Pichiales</taxon>
        <taxon>Pichiaceae</taxon>
        <taxon>Pichia</taxon>
    </lineage>
</organism>
<dbReference type="PROSITE" id="PS50293">
    <property type="entry name" value="TPR_REGION"/>
    <property type="match status" value="1"/>
</dbReference>
<dbReference type="SUPFAM" id="SSF48452">
    <property type="entry name" value="TPR-like"/>
    <property type="match status" value="1"/>
</dbReference>
<feature type="repeat" description="TPR" evidence="7">
    <location>
        <begin position="433"/>
        <end position="466"/>
    </location>
</feature>
<evidence type="ECO:0000256" key="3">
    <source>
        <dbReference type="ARBA" id="ARBA00022776"/>
    </source>
</evidence>
<dbReference type="Pfam" id="PF12895">
    <property type="entry name" value="ANAPC3"/>
    <property type="match status" value="1"/>
</dbReference>
<keyword evidence="6" id="KW-0131">Cell cycle</keyword>
<dbReference type="GO" id="GO:0005680">
    <property type="term" value="C:anaphase-promoting complex"/>
    <property type="evidence" value="ECO:0007669"/>
    <property type="project" value="UniProtKB-ARBA"/>
</dbReference>
<keyword evidence="2" id="KW-0677">Repeat</keyword>
<dbReference type="PANTHER" id="PTHR12558">
    <property type="entry name" value="CELL DIVISION CYCLE 16,23,27"/>
    <property type="match status" value="1"/>
</dbReference>
<evidence type="ECO:0000256" key="7">
    <source>
        <dbReference type="PROSITE-ProRule" id="PRU00339"/>
    </source>
</evidence>
<accession>A0A9P6WKK0</accession>
<keyword evidence="3" id="KW-0498">Mitosis</keyword>
<dbReference type="GO" id="GO:0031145">
    <property type="term" value="P:anaphase-promoting complex-dependent catabolic process"/>
    <property type="evidence" value="ECO:0007669"/>
    <property type="project" value="TreeGrafter"/>
</dbReference>
<protein>
    <submittedName>
        <fullName evidence="8">Anaphase promoting complex subunit cdc16</fullName>
    </submittedName>
</protein>
<name>A0A9P6WKK0_9ASCO</name>
<evidence type="ECO:0000256" key="4">
    <source>
        <dbReference type="ARBA" id="ARBA00022786"/>
    </source>
</evidence>